<keyword evidence="2" id="KW-1185">Reference proteome</keyword>
<dbReference type="PANTHER" id="PTHR39327:SF1">
    <property type="entry name" value="BLR5470 PROTEIN"/>
    <property type="match status" value="1"/>
</dbReference>
<proteinExistence type="predicted"/>
<sequence length="239" mass="26292">MDGPTYALLSKPAVIARFAASYRKRWTGKAKRCLGSAVAALGIAVTTISDPAAAAFAEKASLPTASEATRSHGKADPTTAWIRFCEQLPEECAINAREPTLVSLNPDIWAAITSVNERVNAMILAVTDQDHWGVVDRWDFPDDGMGDCEDIQLLKRKLLIKAGLPRRAMRMTVVIDELGAGHAVMMIRTDHGDFILDNKRDAVLPWKQTGYVYLKREGTESEAWVMLGDWAVPIVTVNR</sequence>
<evidence type="ECO:0000313" key="1">
    <source>
        <dbReference type="EMBL" id="GEO12397.1"/>
    </source>
</evidence>
<evidence type="ECO:0000313" key="2">
    <source>
        <dbReference type="Proteomes" id="UP000321085"/>
    </source>
</evidence>
<dbReference type="Pfam" id="PF06035">
    <property type="entry name" value="Peptidase_C93"/>
    <property type="match status" value="1"/>
</dbReference>
<dbReference type="Proteomes" id="UP000321085">
    <property type="component" value="Unassembled WGS sequence"/>
</dbReference>
<dbReference type="EMBL" id="BJYU01000001">
    <property type="protein sequence ID" value="GEO12397.1"/>
    <property type="molecule type" value="Genomic_DNA"/>
</dbReference>
<comment type="caution">
    <text evidence="1">The sequence shown here is derived from an EMBL/GenBank/DDBJ whole genome shotgun (WGS) entry which is preliminary data.</text>
</comment>
<reference evidence="1 2" key="1">
    <citation type="submission" date="2019-07" db="EMBL/GenBank/DDBJ databases">
        <title>Whole genome shotgun sequence of Microvirga aerophila NBRC 106136.</title>
        <authorList>
            <person name="Hosoyama A."/>
            <person name="Uohara A."/>
            <person name="Ohji S."/>
            <person name="Ichikawa N."/>
        </authorList>
    </citation>
    <scope>NUCLEOTIDE SEQUENCE [LARGE SCALE GENOMIC DNA]</scope>
    <source>
        <strain evidence="1 2">NBRC 106136</strain>
    </source>
</reference>
<dbReference type="PANTHER" id="PTHR39327">
    <property type="match status" value="1"/>
</dbReference>
<gene>
    <name evidence="1" type="ORF">MAE02_00930</name>
</gene>
<dbReference type="InterPro" id="IPR010319">
    <property type="entry name" value="Transglutaminase-like_Cys_pept"/>
</dbReference>
<protein>
    <submittedName>
        <fullName evidence="1">Transglutaminase</fullName>
    </submittedName>
</protein>
<dbReference type="AlphaFoldDB" id="A0A512BKL8"/>
<accession>A0A512BKL8</accession>
<dbReference type="Gene3D" id="3.10.620.30">
    <property type="match status" value="1"/>
</dbReference>
<name>A0A512BKL8_9HYPH</name>
<dbReference type="OrthoDB" id="7206808at2"/>
<organism evidence="1 2">
    <name type="scientific">Microvirga aerophila</name>
    <dbReference type="NCBI Taxonomy" id="670291"/>
    <lineage>
        <taxon>Bacteria</taxon>
        <taxon>Pseudomonadati</taxon>
        <taxon>Pseudomonadota</taxon>
        <taxon>Alphaproteobacteria</taxon>
        <taxon>Hyphomicrobiales</taxon>
        <taxon>Methylobacteriaceae</taxon>
        <taxon>Microvirga</taxon>
    </lineage>
</organism>